<dbReference type="RefSeq" id="WP_342020000.1">
    <property type="nucleotide sequence ID" value="NZ_JBBYAK010000001.1"/>
</dbReference>
<organism evidence="1 2">
    <name type="scientific">Caldifermentibacillus hisashii</name>
    <dbReference type="NCBI Taxonomy" id="996558"/>
    <lineage>
        <taxon>Bacteria</taxon>
        <taxon>Bacillati</taxon>
        <taxon>Bacillota</taxon>
        <taxon>Bacilli</taxon>
        <taxon>Bacillales</taxon>
        <taxon>Bacillaceae</taxon>
        <taxon>Caldifermentibacillus</taxon>
    </lineage>
</organism>
<protein>
    <recommendedName>
        <fullName evidence="3">Phage portal protein</fullName>
    </recommendedName>
</protein>
<dbReference type="EMBL" id="JBBYAK010000001">
    <property type="protein sequence ID" value="MEL3956926.1"/>
    <property type="molecule type" value="Genomic_DNA"/>
</dbReference>
<accession>A0ABU9JXZ8</accession>
<reference evidence="1 2" key="1">
    <citation type="submission" date="2024-03" db="EMBL/GenBank/DDBJ databases">
        <title>Bacilli Hybrid Assemblies.</title>
        <authorList>
            <person name="Kovac J."/>
        </authorList>
    </citation>
    <scope>NUCLEOTIDE SEQUENCE [LARGE SCALE GENOMIC DNA]</scope>
    <source>
        <strain evidence="1 2">FSL M8-0022</strain>
    </source>
</reference>
<keyword evidence="2" id="KW-1185">Reference proteome</keyword>
<comment type="caution">
    <text evidence="1">The sequence shown here is derived from an EMBL/GenBank/DDBJ whole genome shotgun (WGS) entry which is preliminary data.</text>
</comment>
<name>A0ABU9JXZ8_9BACI</name>
<proteinExistence type="predicted"/>
<sequence length="139" mass="16231">MDIFLSINNREQVIQLPVVPSEFKISSPMNNETFTTINQGVLKMIGQRGLKSLTIESFFPAKDYPFLRSREYFGWQYVDIIEAWIDRRVPIRLIATNTPINMAMTIENFEYGPQDGSGDIYYSLQLSEFKFIQFETRLV</sequence>
<dbReference type="Proteomes" id="UP001459714">
    <property type="component" value="Unassembled WGS sequence"/>
</dbReference>
<gene>
    <name evidence="1" type="ORF">NST17_06910</name>
</gene>
<evidence type="ECO:0008006" key="3">
    <source>
        <dbReference type="Google" id="ProtNLM"/>
    </source>
</evidence>
<evidence type="ECO:0000313" key="1">
    <source>
        <dbReference type="EMBL" id="MEL3956926.1"/>
    </source>
</evidence>
<evidence type="ECO:0000313" key="2">
    <source>
        <dbReference type="Proteomes" id="UP001459714"/>
    </source>
</evidence>